<feature type="transmembrane region" description="Helical" evidence="1">
    <location>
        <begin position="6"/>
        <end position="26"/>
    </location>
</feature>
<sequence>MGDFLILLLIFVIGCMILQSLSYRFAKKNIHKYKEMKLMHIWLDMHVKKGPKLDFGDYTFIVIVCIIWKIWLLPLIQ</sequence>
<evidence type="ECO:0000256" key="1">
    <source>
        <dbReference type="SAM" id="Phobius"/>
    </source>
</evidence>
<comment type="caution">
    <text evidence="2">The sequence shown here is derived from an EMBL/GenBank/DDBJ whole genome shotgun (WGS) entry which is preliminary data.</text>
</comment>
<gene>
    <name evidence="2" type="ORF">CON65_22380</name>
</gene>
<evidence type="ECO:0000313" key="3">
    <source>
        <dbReference type="Proteomes" id="UP000221020"/>
    </source>
</evidence>
<keyword evidence="1" id="KW-1133">Transmembrane helix</keyword>
<reference evidence="2 3" key="1">
    <citation type="submission" date="2017-09" db="EMBL/GenBank/DDBJ databases">
        <title>Large-scale bioinformatics analysis of Bacillus genomes uncovers conserved roles of natural products in bacterial physiology.</title>
        <authorList>
            <consortium name="Agbiome Team Llc"/>
            <person name="Bleich R.M."/>
            <person name="Grubbs K.J."/>
            <person name="Santa Maria K.C."/>
            <person name="Allen S.E."/>
            <person name="Farag S."/>
            <person name="Shank E.A."/>
            <person name="Bowers A."/>
        </authorList>
    </citation>
    <scope>NUCLEOTIDE SEQUENCE [LARGE SCALE GENOMIC DNA]</scope>
    <source>
        <strain evidence="2 3">AFS092012</strain>
    </source>
</reference>
<keyword evidence="1" id="KW-0812">Transmembrane</keyword>
<evidence type="ECO:0000313" key="2">
    <source>
        <dbReference type="EMBL" id="PED80510.1"/>
    </source>
</evidence>
<feature type="transmembrane region" description="Helical" evidence="1">
    <location>
        <begin position="55"/>
        <end position="76"/>
    </location>
</feature>
<dbReference type="AlphaFoldDB" id="A0AA91V9Q4"/>
<dbReference type="EMBL" id="NVOR01000110">
    <property type="protein sequence ID" value="PED80510.1"/>
    <property type="molecule type" value="Genomic_DNA"/>
</dbReference>
<accession>A0AA91V9Q4</accession>
<name>A0AA91V9Q4_9BACI</name>
<dbReference type="Proteomes" id="UP000221020">
    <property type="component" value="Unassembled WGS sequence"/>
</dbReference>
<proteinExistence type="predicted"/>
<keyword evidence="1" id="KW-0472">Membrane</keyword>
<protein>
    <submittedName>
        <fullName evidence="2">Uncharacterized protein</fullName>
    </submittedName>
</protein>
<dbReference type="RefSeq" id="WP_097898560.1">
    <property type="nucleotide sequence ID" value="NZ_NVOR01000110.1"/>
</dbReference>
<organism evidence="2 3">
    <name type="scientific">Bacillus pseudomycoides</name>
    <dbReference type="NCBI Taxonomy" id="64104"/>
    <lineage>
        <taxon>Bacteria</taxon>
        <taxon>Bacillati</taxon>
        <taxon>Bacillota</taxon>
        <taxon>Bacilli</taxon>
        <taxon>Bacillales</taxon>
        <taxon>Bacillaceae</taxon>
        <taxon>Bacillus</taxon>
        <taxon>Bacillus cereus group</taxon>
    </lineage>
</organism>